<dbReference type="GO" id="GO:0046872">
    <property type="term" value="F:metal ion binding"/>
    <property type="evidence" value="ECO:0007669"/>
    <property type="project" value="UniProtKB-KW"/>
</dbReference>
<evidence type="ECO:0000259" key="6">
    <source>
        <dbReference type="SMART" id="SM00607"/>
    </source>
</evidence>
<dbReference type="InterPro" id="IPR006585">
    <property type="entry name" value="FTP1"/>
</dbReference>
<dbReference type="GO" id="GO:0020037">
    <property type="term" value="F:heme binding"/>
    <property type="evidence" value="ECO:0007669"/>
    <property type="project" value="InterPro"/>
</dbReference>
<accession>A0A517QV59</accession>
<dbReference type="Pfam" id="PF07583">
    <property type="entry name" value="PSCyt2"/>
    <property type="match status" value="1"/>
</dbReference>
<dbReference type="Gene3D" id="2.60.120.260">
    <property type="entry name" value="Galactose-binding domain-like"/>
    <property type="match status" value="2"/>
</dbReference>
<dbReference type="SUPFAM" id="SSF46626">
    <property type="entry name" value="Cytochrome c"/>
    <property type="match status" value="1"/>
</dbReference>
<sequence precursor="true">MNFRAFFLSVCCPLLGISTLIAEEVDYTRDVRPILSGRCFKCHGPDPETREAGLRLDEAIASRAELDSGERAVVPGDIEASQLLTRITTSDDSLRMPPADQGPALTPQEIETLKRWLESGAKYDKHWSFVAPKLPELPDVSNPDWCRNDIDRFILNKLDSQKLKPSPEADRSTLIRRLSLDLTGLPPSPEEIKQFINDTSPQAYERLVDRLLASPAYGERLARIWLDLARYADSAGYADDPPRVIWKYRDWVIDAINEDMPIDQFTIEQLAGDLLPNPTEEQLIATAFHRNTMTNSEGGTDDEEFRSAAVVDRVNTTMQVWMGLTMACAQCHTHKYDPITHEEYFNVYAILNQTEDADKRDESPLLNLWTPELEEQKASLQAKIDGLKTDLEKLQQISAKEEPTLKLADGPIQARFVRIDLPGKTEFLSLAEVQVFSENEQVAVGKKATQSSTGYNGTANLAVDGNTDGDFFESKSTTHTNRDASPWWEVDLGATYQIDRISVWNRNDSPNIGKRLDDFRVVLLDEKRNPTWAKSKLKSNKQETEVHVPDSTQKLADDERAAIAEYLGANSPEVAKLKKQITATETQLKNIKPVTVPIMRALPEEKHRKTHIHVRGNFLDLGPEVSAGLLKEFHRSESSNPDRLDFAKWLIDPQNPLSARVFANRYWEILFGIGLVETSEDFGMQGDYPSHPELLDWLAIQLKNNGWSRKQFLKLIVMSATYRQSSAVDAELVARDPKNRLLARGPRFRLSAEMIRDQALSISGLLSRKMHGPSVNPPRPKLGLRAAFGGSTDWETSKGEDKFRRGIYTTWRRSLPYPSMDAFDAPSREVCTVRRIRTNTPLQALVTLNDPVYIEAAQALAGRILSEGGATQDEQLTYGFLLCTARQPTEQELNVLRSTFESLREKYTNEIESAQKLKVIGSRETEKTPVEIQASWTVLSNVLLNLDETLTNR</sequence>
<keyword evidence="5" id="KW-0732">Signal</keyword>
<evidence type="ECO:0000256" key="5">
    <source>
        <dbReference type="SAM" id="SignalP"/>
    </source>
</evidence>
<keyword evidence="2" id="KW-0106">Calcium</keyword>
<dbReference type="InterPro" id="IPR022655">
    <property type="entry name" value="DUF1553"/>
</dbReference>
<dbReference type="InterPro" id="IPR011429">
    <property type="entry name" value="Cyt_c_Planctomycete-type"/>
</dbReference>
<feature type="chain" id="PRO_5021834209" evidence="5">
    <location>
        <begin position="23"/>
        <end position="953"/>
    </location>
</feature>
<evidence type="ECO:0000313" key="8">
    <source>
        <dbReference type="Proteomes" id="UP000315724"/>
    </source>
</evidence>
<dbReference type="InterPro" id="IPR011444">
    <property type="entry name" value="DUF1549"/>
</dbReference>
<gene>
    <name evidence="7" type="ORF">Mal48_47950</name>
</gene>
<dbReference type="Proteomes" id="UP000315724">
    <property type="component" value="Chromosome"/>
</dbReference>
<dbReference type="Pfam" id="PF07635">
    <property type="entry name" value="PSCyt1"/>
    <property type="match status" value="1"/>
</dbReference>
<name>A0A517QV59_9PLAN</name>
<dbReference type="PANTHER" id="PTHR35889:SF3">
    <property type="entry name" value="F-BOX DOMAIN-CONTAINING PROTEIN"/>
    <property type="match status" value="1"/>
</dbReference>
<dbReference type="RefSeq" id="WP_145205219.1">
    <property type="nucleotide sequence ID" value="NZ_CP036267.1"/>
</dbReference>
<dbReference type="AlphaFoldDB" id="A0A517QV59"/>
<protein>
    <submittedName>
        <fullName evidence="7">Planctomycete cytochrome C</fullName>
    </submittedName>
</protein>
<evidence type="ECO:0000256" key="2">
    <source>
        <dbReference type="ARBA" id="ARBA00022837"/>
    </source>
</evidence>
<dbReference type="OrthoDB" id="127107at2"/>
<evidence type="ECO:0000256" key="1">
    <source>
        <dbReference type="ARBA" id="ARBA00022723"/>
    </source>
</evidence>
<dbReference type="Pfam" id="PF07587">
    <property type="entry name" value="PSD1"/>
    <property type="match status" value="1"/>
</dbReference>
<feature type="signal peptide" evidence="5">
    <location>
        <begin position="1"/>
        <end position="22"/>
    </location>
</feature>
<keyword evidence="4" id="KW-0175">Coiled coil</keyword>
<evidence type="ECO:0000313" key="7">
    <source>
        <dbReference type="EMBL" id="QDT35518.1"/>
    </source>
</evidence>
<dbReference type="InterPro" id="IPR008979">
    <property type="entry name" value="Galactose-bd-like_sf"/>
</dbReference>
<dbReference type="SUPFAM" id="SSF49785">
    <property type="entry name" value="Galactose-binding domain-like"/>
    <property type="match status" value="1"/>
</dbReference>
<dbReference type="InterPro" id="IPR036909">
    <property type="entry name" value="Cyt_c-like_dom_sf"/>
</dbReference>
<dbReference type="KEGG" id="tpol:Mal48_47950"/>
<organism evidence="7 8">
    <name type="scientific">Thalassoglobus polymorphus</name>
    <dbReference type="NCBI Taxonomy" id="2527994"/>
    <lineage>
        <taxon>Bacteria</taxon>
        <taxon>Pseudomonadati</taxon>
        <taxon>Planctomycetota</taxon>
        <taxon>Planctomycetia</taxon>
        <taxon>Planctomycetales</taxon>
        <taxon>Planctomycetaceae</taxon>
        <taxon>Thalassoglobus</taxon>
    </lineage>
</organism>
<dbReference type="EMBL" id="CP036267">
    <property type="protein sequence ID" value="QDT35518.1"/>
    <property type="molecule type" value="Genomic_DNA"/>
</dbReference>
<keyword evidence="1" id="KW-0479">Metal-binding</keyword>
<dbReference type="PANTHER" id="PTHR35889">
    <property type="entry name" value="CYCLOINULO-OLIGOSACCHARIDE FRUCTANOTRANSFERASE-RELATED"/>
    <property type="match status" value="1"/>
</dbReference>
<reference evidence="7 8" key="1">
    <citation type="submission" date="2019-02" db="EMBL/GenBank/DDBJ databases">
        <title>Deep-cultivation of Planctomycetes and their phenomic and genomic characterization uncovers novel biology.</title>
        <authorList>
            <person name="Wiegand S."/>
            <person name="Jogler M."/>
            <person name="Boedeker C."/>
            <person name="Pinto D."/>
            <person name="Vollmers J."/>
            <person name="Rivas-Marin E."/>
            <person name="Kohn T."/>
            <person name="Peeters S.H."/>
            <person name="Heuer A."/>
            <person name="Rast P."/>
            <person name="Oberbeckmann S."/>
            <person name="Bunk B."/>
            <person name="Jeske O."/>
            <person name="Meyerdierks A."/>
            <person name="Storesund J.E."/>
            <person name="Kallscheuer N."/>
            <person name="Luecker S."/>
            <person name="Lage O.M."/>
            <person name="Pohl T."/>
            <person name="Merkel B.J."/>
            <person name="Hornburger P."/>
            <person name="Mueller R.-W."/>
            <person name="Bruemmer F."/>
            <person name="Labrenz M."/>
            <person name="Spormann A.M."/>
            <person name="Op den Camp H."/>
            <person name="Overmann J."/>
            <person name="Amann R."/>
            <person name="Jetten M.S.M."/>
            <person name="Mascher T."/>
            <person name="Medema M.H."/>
            <person name="Devos D.P."/>
            <person name="Kaster A.-K."/>
            <person name="Ovreas L."/>
            <person name="Rohde M."/>
            <person name="Galperin M.Y."/>
            <person name="Jogler C."/>
        </authorList>
    </citation>
    <scope>NUCLEOTIDE SEQUENCE [LARGE SCALE GENOMIC DNA]</scope>
    <source>
        <strain evidence="7 8">Mal48</strain>
    </source>
</reference>
<dbReference type="GO" id="GO:0009055">
    <property type="term" value="F:electron transfer activity"/>
    <property type="evidence" value="ECO:0007669"/>
    <property type="project" value="InterPro"/>
</dbReference>
<dbReference type="SMART" id="SM00607">
    <property type="entry name" value="FTP"/>
    <property type="match status" value="1"/>
</dbReference>
<feature type="domain" description="Fucolectin tachylectin-4 pentraxin-1" evidence="6">
    <location>
        <begin position="439"/>
        <end position="570"/>
    </location>
</feature>
<dbReference type="Pfam" id="PF22633">
    <property type="entry name" value="F5_F8_type_C_2"/>
    <property type="match status" value="1"/>
</dbReference>
<keyword evidence="3" id="KW-1015">Disulfide bond</keyword>
<feature type="coiled-coil region" evidence="4">
    <location>
        <begin position="370"/>
        <end position="397"/>
    </location>
</feature>
<keyword evidence="8" id="KW-1185">Reference proteome</keyword>
<evidence type="ECO:0000256" key="3">
    <source>
        <dbReference type="ARBA" id="ARBA00023157"/>
    </source>
</evidence>
<proteinExistence type="predicted"/>
<evidence type="ECO:0000256" key="4">
    <source>
        <dbReference type="SAM" id="Coils"/>
    </source>
</evidence>